<keyword evidence="2" id="KW-1185">Reference proteome</keyword>
<evidence type="ECO:0008006" key="3">
    <source>
        <dbReference type="Google" id="ProtNLM"/>
    </source>
</evidence>
<evidence type="ECO:0000313" key="2">
    <source>
        <dbReference type="Proteomes" id="UP001501509"/>
    </source>
</evidence>
<evidence type="ECO:0000313" key="1">
    <source>
        <dbReference type="EMBL" id="GAA2637483.1"/>
    </source>
</evidence>
<gene>
    <name evidence="1" type="ORF">GCM10010411_91360</name>
</gene>
<dbReference type="RefSeq" id="WP_344549051.1">
    <property type="nucleotide sequence ID" value="NZ_BAAATD010000022.1"/>
</dbReference>
<reference evidence="2" key="1">
    <citation type="journal article" date="2019" name="Int. J. Syst. Evol. Microbiol.">
        <title>The Global Catalogue of Microorganisms (GCM) 10K type strain sequencing project: providing services to taxonomists for standard genome sequencing and annotation.</title>
        <authorList>
            <consortium name="The Broad Institute Genomics Platform"/>
            <consortium name="The Broad Institute Genome Sequencing Center for Infectious Disease"/>
            <person name="Wu L."/>
            <person name="Ma J."/>
        </authorList>
    </citation>
    <scope>NUCLEOTIDE SEQUENCE [LARGE SCALE GENOMIC DNA]</scope>
    <source>
        <strain evidence="2">JCM 6833</strain>
    </source>
</reference>
<comment type="caution">
    <text evidence="1">The sequence shown here is derived from an EMBL/GenBank/DDBJ whole genome shotgun (WGS) entry which is preliminary data.</text>
</comment>
<name>A0ABP6D9V8_9ACTN</name>
<sequence>MLQRNHSQAARAADAAAWQQHCRADSIAFRQGLRTLAQRRHRKLFTGTPGALPVGRYTLAGQPAKSPAAQDPAARARTFIFQTAHTIDDGRSVSAVFRTALRHVHPDSAGTSAEDDAEDNAGSAIELLQRARQDLENAGLWS</sequence>
<accession>A0ABP6D9V8</accession>
<organism evidence="1 2">
    <name type="scientific">Actinomadura fulvescens</name>
    <dbReference type="NCBI Taxonomy" id="46160"/>
    <lineage>
        <taxon>Bacteria</taxon>
        <taxon>Bacillati</taxon>
        <taxon>Actinomycetota</taxon>
        <taxon>Actinomycetes</taxon>
        <taxon>Streptosporangiales</taxon>
        <taxon>Thermomonosporaceae</taxon>
        <taxon>Actinomadura</taxon>
    </lineage>
</organism>
<dbReference type="EMBL" id="BAAATD010000022">
    <property type="protein sequence ID" value="GAA2637483.1"/>
    <property type="molecule type" value="Genomic_DNA"/>
</dbReference>
<dbReference type="Proteomes" id="UP001501509">
    <property type="component" value="Unassembled WGS sequence"/>
</dbReference>
<protein>
    <recommendedName>
        <fullName evidence="3">J domain-containing protein</fullName>
    </recommendedName>
</protein>
<proteinExistence type="predicted"/>